<name>A0ABV7H0D7_9BURK</name>
<evidence type="ECO:0000256" key="2">
    <source>
        <dbReference type="SAM" id="SignalP"/>
    </source>
</evidence>
<dbReference type="RefSeq" id="WP_377302329.1">
    <property type="nucleotide sequence ID" value="NZ_CP180191.1"/>
</dbReference>
<feature type="region of interest" description="Disordered" evidence="1">
    <location>
        <begin position="55"/>
        <end position="155"/>
    </location>
</feature>
<accession>A0ABV7H0D7</accession>
<feature type="signal peptide" evidence="2">
    <location>
        <begin position="1"/>
        <end position="25"/>
    </location>
</feature>
<comment type="caution">
    <text evidence="3">The sequence shown here is derived from an EMBL/GenBank/DDBJ whole genome shotgun (WGS) entry which is preliminary data.</text>
</comment>
<reference evidence="4" key="1">
    <citation type="journal article" date="2019" name="Int. J. Syst. Evol. Microbiol.">
        <title>The Global Catalogue of Microorganisms (GCM) 10K type strain sequencing project: providing services to taxonomists for standard genome sequencing and annotation.</title>
        <authorList>
            <consortium name="The Broad Institute Genomics Platform"/>
            <consortium name="The Broad Institute Genome Sequencing Center for Infectious Disease"/>
            <person name="Wu L."/>
            <person name="Ma J."/>
        </authorList>
    </citation>
    <scope>NUCLEOTIDE SEQUENCE [LARGE SCALE GENOMIC DNA]</scope>
    <source>
        <strain evidence="4">KCTC 52168</strain>
    </source>
</reference>
<proteinExistence type="predicted"/>
<evidence type="ECO:0000313" key="3">
    <source>
        <dbReference type="EMBL" id="MFC3147374.1"/>
    </source>
</evidence>
<feature type="chain" id="PRO_5047302827" evidence="2">
    <location>
        <begin position="26"/>
        <end position="155"/>
    </location>
</feature>
<gene>
    <name evidence="3" type="ORF">ACFOEN_06945</name>
</gene>
<feature type="compositionally biased region" description="Basic and acidic residues" evidence="1">
    <location>
        <begin position="85"/>
        <end position="99"/>
    </location>
</feature>
<feature type="compositionally biased region" description="Low complexity" evidence="1">
    <location>
        <begin position="146"/>
        <end position="155"/>
    </location>
</feature>
<feature type="compositionally biased region" description="Low complexity" evidence="1">
    <location>
        <begin position="124"/>
        <end position="133"/>
    </location>
</feature>
<keyword evidence="2" id="KW-0732">Signal</keyword>
<evidence type="ECO:0000256" key="1">
    <source>
        <dbReference type="SAM" id="MobiDB-lite"/>
    </source>
</evidence>
<keyword evidence="4" id="KW-1185">Reference proteome</keyword>
<feature type="compositionally biased region" description="Low complexity" evidence="1">
    <location>
        <begin position="67"/>
        <end position="84"/>
    </location>
</feature>
<feature type="compositionally biased region" description="Basic and acidic residues" evidence="1">
    <location>
        <begin position="134"/>
        <end position="145"/>
    </location>
</feature>
<dbReference type="EMBL" id="JBHRTI010000003">
    <property type="protein sequence ID" value="MFC3147374.1"/>
    <property type="molecule type" value="Genomic_DNA"/>
</dbReference>
<protein>
    <submittedName>
        <fullName evidence="3">DUF4124 domain-containing protein</fullName>
    </submittedName>
</protein>
<feature type="compositionally biased region" description="Basic residues" evidence="1">
    <location>
        <begin position="106"/>
        <end position="118"/>
    </location>
</feature>
<organism evidence="3 4">
    <name type="scientific">Piscinibacterium candidicorallinum</name>
    <dbReference type="NCBI Taxonomy" id="1793872"/>
    <lineage>
        <taxon>Bacteria</taxon>
        <taxon>Pseudomonadati</taxon>
        <taxon>Pseudomonadota</taxon>
        <taxon>Betaproteobacteria</taxon>
        <taxon>Burkholderiales</taxon>
        <taxon>Piscinibacterium</taxon>
    </lineage>
</organism>
<sequence length="155" mass="16392">MKTNLQLIAGGLSLLGALASSPAHAALTRCEDGAGKVTYVQGECPTGLKAVREVNTSPAASTDEQRAAQQRAAAEARSANQLQAQRERKQRADAAEQRKAQQAAAHRSKHCAKLKLHAQRTSEQAAKATPAKQDAARRRAQRAADDYAAACPAAR</sequence>
<dbReference type="Proteomes" id="UP001595556">
    <property type="component" value="Unassembled WGS sequence"/>
</dbReference>
<evidence type="ECO:0000313" key="4">
    <source>
        <dbReference type="Proteomes" id="UP001595556"/>
    </source>
</evidence>